<evidence type="ECO:0000313" key="2">
    <source>
        <dbReference type="EMBL" id="GAA4795170.1"/>
    </source>
</evidence>
<dbReference type="InterPro" id="IPR051604">
    <property type="entry name" value="Ergot_Alk_Oxidoreductase"/>
</dbReference>
<proteinExistence type="predicted"/>
<organism evidence="2 3">
    <name type="scientific">Olivibacter ginsenosidimutans</name>
    <dbReference type="NCBI Taxonomy" id="1176537"/>
    <lineage>
        <taxon>Bacteria</taxon>
        <taxon>Pseudomonadati</taxon>
        <taxon>Bacteroidota</taxon>
        <taxon>Sphingobacteriia</taxon>
        <taxon>Sphingobacteriales</taxon>
        <taxon>Sphingobacteriaceae</taxon>
        <taxon>Olivibacter</taxon>
    </lineage>
</organism>
<dbReference type="RefSeq" id="WP_345232076.1">
    <property type="nucleotide sequence ID" value="NZ_BAABIQ010000036.1"/>
</dbReference>
<dbReference type="Proteomes" id="UP001501411">
    <property type="component" value="Unassembled WGS sequence"/>
</dbReference>
<dbReference type="EMBL" id="BAABIQ010000036">
    <property type="protein sequence ID" value="GAA4795170.1"/>
    <property type="molecule type" value="Genomic_DNA"/>
</dbReference>
<gene>
    <name evidence="2" type="ORF">GCM10023231_24480</name>
</gene>
<dbReference type="Pfam" id="PF05368">
    <property type="entry name" value="NmrA"/>
    <property type="match status" value="1"/>
</dbReference>
<feature type="domain" description="NmrA-like" evidence="1">
    <location>
        <begin position="2"/>
        <end position="282"/>
    </location>
</feature>
<accession>A0ABP9BGY0</accession>
<dbReference type="Gene3D" id="3.90.25.10">
    <property type="entry name" value="UDP-galactose 4-epimerase, domain 1"/>
    <property type="match status" value="1"/>
</dbReference>
<comment type="caution">
    <text evidence="2">The sequence shown here is derived from an EMBL/GenBank/DDBJ whole genome shotgun (WGS) entry which is preliminary data.</text>
</comment>
<dbReference type="PANTHER" id="PTHR43162">
    <property type="match status" value="1"/>
</dbReference>
<dbReference type="Gene3D" id="3.40.50.720">
    <property type="entry name" value="NAD(P)-binding Rossmann-like Domain"/>
    <property type="match status" value="1"/>
</dbReference>
<reference evidence="3" key="1">
    <citation type="journal article" date="2019" name="Int. J. Syst. Evol. Microbiol.">
        <title>The Global Catalogue of Microorganisms (GCM) 10K type strain sequencing project: providing services to taxonomists for standard genome sequencing and annotation.</title>
        <authorList>
            <consortium name="The Broad Institute Genomics Platform"/>
            <consortium name="The Broad Institute Genome Sequencing Center for Infectious Disease"/>
            <person name="Wu L."/>
            <person name="Ma J."/>
        </authorList>
    </citation>
    <scope>NUCLEOTIDE SEQUENCE [LARGE SCALE GENOMIC DNA]</scope>
    <source>
        <strain evidence="3">JCM 18200</strain>
    </source>
</reference>
<evidence type="ECO:0000313" key="3">
    <source>
        <dbReference type="Proteomes" id="UP001501411"/>
    </source>
</evidence>
<keyword evidence="3" id="KW-1185">Reference proteome</keyword>
<protein>
    <submittedName>
        <fullName evidence="2">NmrA family NAD(P)-binding protein</fullName>
    </submittedName>
</protein>
<evidence type="ECO:0000259" key="1">
    <source>
        <dbReference type="Pfam" id="PF05368"/>
    </source>
</evidence>
<dbReference type="InterPro" id="IPR036291">
    <property type="entry name" value="NAD(P)-bd_dom_sf"/>
</dbReference>
<sequence length="298" mass="32937">MHIIVIGSVGNIGKQLTKKLVEKGHRVTGIDYKTESRKIITDLGAIPAIGDLNNVPFLNESFEGADAVFTMYPPINYLEPDLDIVSHYKRLSENYAQAISNAKVKRVVNLSSVGAHLASGNGVVKGAFYVEKILNALPPGISVTHIRPNSLYTNLYGYMHTIKSEGKIYASFGSKTMPWTSPIDLAAAVAEELSERHTTKAFRYMASDELTGDEVAEIIGRAINMPHLKWQMISNEEAIHKFKSAGMRAAMAAEVAEMYAALESGLMHEDFEKNKPQQMGNVKFKDFAQEFAAAYKKY</sequence>
<name>A0ABP9BGY0_9SPHI</name>
<dbReference type="PANTHER" id="PTHR43162:SF1">
    <property type="entry name" value="PRESTALK A DIFFERENTIATION PROTEIN A"/>
    <property type="match status" value="1"/>
</dbReference>
<dbReference type="SUPFAM" id="SSF51735">
    <property type="entry name" value="NAD(P)-binding Rossmann-fold domains"/>
    <property type="match status" value="1"/>
</dbReference>
<dbReference type="InterPro" id="IPR008030">
    <property type="entry name" value="NmrA-like"/>
</dbReference>